<dbReference type="AlphaFoldDB" id="A0A382GIT7"/>
<accession>A0A382GIT7</accession>
<reference evidence="1" key="1">
    <citation type="submission" date="2018-05" db="EMBL/GenBank/DDBJ databases">
        <authorList>
            <person name="Lanie J.A."/>
            <person name="Ng W.-L."/>
            <person name="Kazmierczak K.M."/>
            <person name="Andrzejewski T.M."/>
            <person name="Davidsen T.M."/>
            <person name="Wayne K.J."/>
            <person name="Tettelin H."/>
            <person name="Glass J.I."/>
            <person name="Rusch D."/>
            <person name="Podicherti R."/>
            <person name="Tsui H.-C.T."/>
            <person name="Winkler M.E."/>
        </authorList>
    </citation>
    <scope>NUCLEOTIDE SEQUENCE</scope>
</reference>
<protein>
    <recommendedName>
        <fullName evidence="2">Tetratricopeptide repeat protein</fullName>
    </recommendedName>
</protein>
<name>A0A382GIT7_9ZZZZ</name>
<gene>
    <name evidence="1" type="ORF">METZ01_LOCUS227930</name>
</gene>
<dbReference type="PROSITE" id="PS50005">
    <property type="entry name" value="TPR"/>
    <property type="match status" value="1"/>
</dbReference>
<dbReference type="EMBL" id="UINC01055789">
    <property type="protein sequence ID" value="SVB75076.1"/>
    <property type="molecule type" value="Genomic_DNA"/>
</dbReference>
<feature type="non-terminal residue" evidence="1">
    <location>
        <position position="91"/>
    </location>
</feature>
<proteinExistence type="predicted"/>
<evidence type="ECO:0000313" key="1">
    <source>
        <dbReference type="EMBL" id="SVB75076.1"/>
    </source>
</evidence>
<organism evidence="1">
    <name type="scientific">marine metagenome</name>
    <dbReference type="NCBI Taxonomy" id="408172"/>
    <lineage>
        <taxon>unclassified sequences</taxon>
        <taxon>metagenomes</taxon>
        <taxon>ecological metagenomes</taxon>
    </lineage>
</organism>
<evidence type="ECO:0008006" key="2">
    <source>
        <dbReference type="Google" id="ProtNLM"/>
    </source>
</evidence>
<dbReference type="InterPro" id="IPR019734">
    <property type="entry name" value="TPR_rpt"/>
</dbReference>
<sequence length="91" mass="10241">MSKFLPLLPLISFLTAFSLSVESAELDRIGTFNFPNSGSPEAQEHFLLGVGYLHSFGMTQAQAEFKKAQELDPDFALAYWGEAFTYQHPFF</sequence>